<dbReference type="OrthoDB" id="9398148at2759"/>
<evidence type="ECO:0000313" key="3">
    <source>
        <dbReference type="Proteomes" id="UP000233556"/>
    </source>
</evidence>
<organism evidence="2 3">
    <name type="scientific">Limosa lapponica baueri</name>
    <dbReference type="NCBI Taxonomy" id="1758121"/>
    <lineage>
        <taxon>Eukaryota</taxon>
        <taxon>Metazoa</taxon>
        <taxon>Chordata</taxon>
        <taxon>Craniata</taxon>
        <taxon>Vertebrata</taxon>
        <taxon>Euteleostomi</taxon>
        <taxon>Archelosauria</taxon>
        <taxon>Archosauria</taxon>
        <taxon>Dinosauria</taxon>
        <taxon>Saurischia</taxon>
        <taxon>Theropoda</taxon>
        <taxon>Coelurosauria</taxon>
        <taxon>Aves</taxon>
        <taxon>Neognathae</taxon>
        <taxon>Neoaves</taxon>
        <taxon>Charadriiformes</taxon>
        <taxon>Scolopacidae</taxon>
        <taxon>Limosa</taxon>
    </lineage>
</organism>
<feature type="compositionally biased region" description="Acidic residues" evidence="1">
    <location>
        <begin position="200"/>
        <end position="216"/>
    </location>
</feature>
<protein>
    <submittedName>
        <fullName evidence="2">Doublecortin domain-containing protein 2</fullName>
    </submittedName>
</protein>
<name>A0A2I0TCG8_LIMLA</name>
<feature type="region of interest" description="Disordered" evidence="1">
    <location>
        <begin position="133"/>
        <end position="258"/>
    </location>
</feature>
<gene>
    <name evidence="2" type="ORF">llap_18205</name>
</gene>
<proteinExistence type="predicted"/>
<feature type="compositionally biased region" description="Acidic residues" evidence="1">
    <location>
        <begin position="243"/>
        <end position="253"/>
    </location>
</feature>
<reference evidence="3" key="2">
    <citation type="submission" date="2017-12" db="EMBL/GenBank/DDBJ databases">
        <title>Genome sequence of the Bar-tailed Godwit (Limosa lapponica baueri).</title>
        <authorList>
            <person name="Lima N.C.B."/>
            <person name="Parody-Merino A.M."/>
            <person name="Battley P.F."/>
            <person name="Fidler A.E."/>
            <person name="Prosdocimi F."/>
        </authorList>
    </citation>
    <scope>NUCLEOTIDE SEQUENCE [LARGE SCALE GENOMIC DNA]</scope>
</reference>
<keyword evidence="3" id="KW-1185">Reference proteome</keyword>
<evidence type="ECO:0000256" key="1">
    <source>
        <dbReference type="SAM" id="MobiDB-lite"/>
    </source>
</evidence>
<evidence type="ECO:0000313" key="2">
    <source>
        <dbReference type="EMBL" id="PKU31491.1"/>
    </source>
</evidence>
<dbReference type="AlphaFoldDB" id="A0A2I0TCG8"/>
<feature type="compositionally biased region" description="Acidic residues" evidence="1">
    <location>
        <begin position="149"/>
        <end position="162"/>
    </location>
</feature>
<dbReference type="EMBL" id="KZ512704">
    <property type="protein sequence ID" value="PKU31491.1"/>
    <property type="molecule type" value="Genomic_DNA"/>
</dbReference>
<feature type="compositionally biased region" description="Basic and acidic residues" evidence="1">
    <location>
        <begin position="163"/>
        <end position="199"/>
    </location>
</feature>
<reference evidence="3" key="1">
    <citation type="submission" date="2017-11" db="EMBL/GenBank/DDBJ databases">
        <authorList>
            <person name="Lima N.C."/>
            <person name="Parody-Merino A.M."/>
            <person name="Battley P.F."/>
            <person name="Fidler A.E."/>
            <person name="Prosdocimi F."/>
        </authorList>
    </citation>
    <scope>NUCLEOTIDE SEQUENCE [LARGE SCALE GENOMIC DNA]</scope>
</reference>
<dbReference type="Proteomes" id="UP000233556">
    <property type="component" value="Unassembled WGS sequence"/>
</dbReference>
<accession>A0A2I0TCG8</accession>
<sequence length="304" mass="34611">MIGFKTLKEVEMANKKIKILKFRRVDFGLFGKLVGRSLSKAAPKCRGTQEIWFISKGIFLKAQELSPCTRKETGLAGGWFEQRTPDLILKEAECACHPTEGSLGGEWLYGSDQQVYLISCYFSEDAKKTGCTKGPIGVTWPGPQRPAETVDEEENAEEENDRGEEVYKGEDCPHVNGEESGKTVKERSLVEENKKKLNENDEDEAEETENVDQAEEELIHLNGKKNEENGEGIEPLNYQGDLQPEEEIKEEDFDSQKQKLEKTVEINKMFKARDFSRFKSKYAINLGDMVTCCWLRLRHAARKN</sequence>